<comment type="caution">
    <text evidence="2">The sequence shown here is derived from an EMBL/GenBank/DDBJ whole genome shotgun (WGS) entry which is preliminary data.</text>
</comment>
<sequence length="195" mass="21065">MPVDPRPYQSLKNETEALGPVHGSESGYSQALEVSAPRPHSAPPPSLVPHHDRTRYGSLLCPAACAQDPQVPLPNLSFLAPVHAHTLRHCLSPPLCASRDLGFRHPPKAGCCTAEGFSRQQGTRRRGSCEWQRGEGRATVALGAGATRYTCTTQLPHPHPPPCLSPSRPNLYPLHAPPRQTPLSSLPGILRPFLL</sequence>
<proteinExistence type="predicted"/>
<dbReference type="AlphaFoldDB" id="A0A5B7HX95"/>
<evidence type="ECO:0000313" key="2">
    <source>
        <dbReference type="EMBL" id="MPC74379.1"/>
    </source>
</evidence>
<organism evidence="2 3">
    <name type="scientific">Portunus trituberculatus</name>
    <name type="common">Swimming crab</name>
    <name type="synonym">Neptunus trituberculatus</name>
    <dbReference type="NCBI Taxonomy" id="210409"/>
    <lineage>
        <taxon>Eukaryota</taxon>
        <taxon>Metazoa</taxon>
        <taxon>Ecdysozoa</taxon>
        <taxon>Arthropoda</taxon>
        <taxon>Crustacea</taxon>
        <taxon>Multicrustacea</taxon>
        <taxon>Malacostraca</taxon>
        <taxon>Eumalacostraca</taxon>
        <taxon>Eucarida</taxon>
        <taxon>Decapoda</taxon>
        <taxon>Pleocyemata</taxon>
        <taxon>Brachyura</taxon>
        <taxon>Eubrachyura</taxon>
        <taxon>Portunoidea</taxon>
        <taxon>Portunidae</taxon>
        <taxon>Portuninae</taxon>
        <taxon>Portunus</taxon>
    </lineage>
</organism>
<feature type="region of interest" description="Disordered" evidence="1">
    <location>
        <begin position="1"/>
        <end position="51"/>
    </location>
</feature>
<accession>A0A5B7HX95</accession>
<protein>
    <submittedName>
        <fullName evidence="2">Uncharacterized protein</fullName>
    </submittedName>
</protein>
<reference evidence="2 3" key="1">
    <citation type="submission" date="2019-05" db="EMBL/GenBank/DDBJ databases">
        <title>Another draft genome of Portunus trituberculatus and its Hox gene families provides insights of decapod evolution.</title>
        <authorList>
            <person name="Jeong J.-H."/>
            <person name="Song I."/>
            <person name="Kim S."/>
            <person name="Choi T."/>
            <person name="Kim D."/>
            <person name="Ryu S."/>
            <person name="Kim W."/>
        </authorList>
    </citation>
    <scope>NUCLEOTIDE SEQUENCE [LARGE SCALE GENOMIC DNA]</scope>
    <source>
        <tissue evidence="2">Muscle</tissue>
    </source>
</reference>
<name>A0A5B7HX95_PORTR</name>
<evidence type="ECO:0000256" key="1">
    <source>
        <dbReference type="SAM" id="MobiDB-lite"/>
    </source>
</evidence>
<gene>
    <name evidence="2" type="ORF">E2C01_068737</name>
</gene>
<keyword evidence="3" id="KW-1185">Reference proteome</keyword>
<dbReference type="Proteomes" id="UP000324222">
    <property type="component" value="Unassembled WGS sequence"/>
</dbReference>
<evidence type="ECO:0000313" key="3">
    <source>
        <dbReference type="Proteomes" id="UP000324222"/>
    </source>
</evidence>
<dbReference type="EMBL" id="VSRR010038808">
    <property type="protein sequence ID" value="MPC74379.1"/>
    <property type="molecule type" value="Genomic_DNA"/>
</dbReference>